<dbReference type="Pfam" id="PF02604">
    <property type="entry name" value="PhdYeFM_antitox"/>
    <property type="match status" value="1"/>
</dbReference>
<dbReference type="RefSeq" id="WP_092720177.1">
    <property type="nucleotide sequence ID" value="NZ_FMAG01000015.1"/>
</dbReference>
<dbReference type="InterPro" id="IPR006442">
    <property type="entry name" value="Antitoxin_Phd/YefM"/>
</dbReference>
<dbReference type="SUPFAM" id="SSF143120">
    <property type="entry name" value="YefM-like"/>
    <property type="match status" value="1"/>
</dbReference>
<evidence type="ECO:0000313" key="4">
    <source>
        <dbReference type="Proteomes" id="UP000199101"/>
    </source>
</evidence>
<proteinExistence type="inferred from homology"/>
<name>A0A1C3XDK6_9HYPH</name>
<dbReference type="STRING" id="410764.GA0061103_0823"/>
<dbReference type="EMBL" id="FMAG01000015">
    <property type="protein sequence ID" value="SCB50370.1"/>
    <property type="molecule type" value="Genomic_DNA"/>
</dbReference>
<evidence type="ECO:0000313" key="3">
    <source>
        <dbReference type="EMBL" id="SCB50370.1"/>
    </source>
</evidence>
<reference evidence="4" key="1">
    <citation type="submission" date="2016-08" db="EMBL/GenBank/DDBJ databases">
        <authorList>
            <person name="Varghese N."/>
            <person name="Submissions Spin"/>
        </authorList>
    </citation>
    <scope>NUCLEOTIDE SEQUENCE [LARGE SCALE GENOMIC DNA]</scope>
    <source>
        <strain evidence="4">HAMBI 2975</strain>
    </source>
</reference>
<dbReference type="OrthoDB" id="165038at2"/>
<protein>
    <recommendedName>
        <fullName evidence="2">Antitoxin</fullName>
    </recommendedName>
</protein>
<dbReference type="Proteomes" id="UP000199101">
    <property type="component" value="Unassembled WGS sequence"/>
</dbReference>
<comment type="function">
    <text evidence="2">Antitoxin component of a type II toxin-antitoxin (TA) system.</text>
</comment>
<dbReference type="AlphaFoldDB" id="A0A1C3XDK6"/>
<dbReference type="Gene3D" id="3.40.1620.10">
    <property type="entry name" value="YefM-like domain"/>
    <property type="match status" value="1"/>
</dbReference>
<gene>
    <name evidence="3" type="ORF">GA0061103_0823</name>
</gene>
<organism evidence="3 4">
    <name type="scientific">Rhizobium multihospitium</name>
    <dbReference type="NCBI Taxonomy" id="410764"/>
    <lineage>
        <taxon>Bacteria</taxon>
        <taxon>Pseudomonadati</taxon>
        <taxon>Pseudomonadota</taxon>
        <taxon>Alphaproteobacteria</taxon>
        <taxon>Hyphomicrobiales</taxon>
        <taxon>Rhizobiaceae</taxon>
        <taxon>Rhizobium/Agrobacterium group</taxon>
        <taxon>Rhizobium</taxon>
    </lineage>
</organism>
<evidence type="ECO:0000256" key="1">
    <source>
        <dbReference type="ARBA" id="ARBA00009981"/>
    </source>
</evidence>
<evidence type="ECO:0000256" key="2">
    <source>
        <dbReference type="RuleBase" id="RU362080"/>
    </source>
</evidence>
<sequence length="88" mass="9926">MAPVTLSASEFQDRVGEALDRSLSQPVLITKHGRPRNVVLSYDEYERLRARDRRAVRAEELTEDDIAALEASEMAPGYEHLDAELEAK</sequence>
<accession>A0A1C3XDK6</accession>
<dbReference type="NCBIfam" id="TIGR01552">
    <property type="entry name" value="phd_fam"/>
    <property type="match status" value="1"/>
</dbReference>
<keyword evidence="4" id="KW-1185">Reference proteome</keyword>
<comment type="similarity">
    <text evidence="1 2">Belongs to the phD/YefM antitoxin family.</text>
</comment>
<dbReference type="InterPro" id="IPR036165">
    <property type="entry name" value="YefM-like_sf"/>
</dbReference>